<comment type="caution">
    <text evidence="8">The sequence shown here is derived from an EMBL/GenBank/DDBJ whole genome shotgun (WGS) entry which is preliminary data.</text>
</comment>
<keyword evidence="5 7" id="KW-1133">Transmembrane helix</keyword>
<evidence type="ECO:0000256" key="7">
    <source>
        <dbReference type="SAM" id="Phobius"/>
    </source>
</evidence>
<dbReference type="RefSeq" id="WP_103067002.1">
    <property type="nucleotide sequence ID" value="NZ_AZRL01000012.1"/>
</dbReference>
<dbReference type="AlphaFoldDB" id="A0A2K1P1E5"/>
<dbReference type="PANTHER" id="PTHR34584">
    <property type="entry name" value="NA(+)/H(+) ANTIPORTER SUBUNIT E1"/>
    <property type="match status" value="1"/>
</dbReference>
<comment type="subcellular location">
    <subcellularLocation>
        <location evidence="1">Cell membrane</location>
        <topology evidence="1">Multi-pass membrane protein</topology>
    </subcellularLocation>
</comment>
<evidence type="ECO:0000256" key="4">
    <source>
        <dbReference type="ARBA" id="ARBA00022692"/>
    </source>
</evidence>
<dbReference type="Proteomes" id="UP000236434">
    <property type="component" value="Unassembled WGS sequence"/>
</dbReference>
<evidence type="ECO:0000256" key="2">
    <source>
        <dbReference type="ARBA" id="ARBA00006228"/>
    </source>
</evidence>
<accession>A0A2K1P1E5</accession>
<dbReference type="Pfam" id="PF01899">
    <property type="entry name" value="MNHE"/>
    <property type="match status" value="1"/>
</dbReference>
<protein>
    <recommendedName>
        <fullName evidence="10">Cation:proton antiporter</fullName>
    </recommendedName>
</protein>
<proteinExistence type="inferred from homology"/>
<gene>
    <name evidence="8" type="ORF">X929_05465</name>
</gene>
<dbReference type="PANTHER" id="PTHR34584:SF1">
    <property type="entry name" value="NA(+)_H(+) ANTIPORTER SUBUNIT E1"/>
    <property type="match status" value="1"/>
</dbReference>
<sequence>MAYIFLFTIWGVLINDFSDLSLMLGALVVIITIRITNLFFKNTTYGTIQILVYSMGSLLKMYKNAFSFLPLILLKRYSGLSHIDVKGKSDFEKAAIANSISLTPKTLVLYEEDDKLIVHKVSSNPEEAHRADNIWKDDII</sequence>
<organism evidence="8 9">
    <name type="scientific">Petrotoga olearia DSM 13574</name>
    <dbReference type="NCBI Taxonomy" id="1122955"/>
    <lineage>
        <taxon>Bacteria</taxon>
        <taxon>Thermotogati</taxon>
        <taxon>Thermotogota</taxon>
        <taxon>Thermotogae</taxon>
        <taxon>Petrotogales</taxon>
        <taxon>Petrotogaceae</taxon>
        <taxon>Petrotoga</taxon>
    </lineage>
</organism>
<evidence type="ECO:0000313" key="9">
    <source>
        <dbReference type="Proteomes" id="UP000236434"/>
    </source>
</evidence>
<dbReference type="EMBL" id="AZRL01000012">
    <property type="protein sequence ID" value="PNR96596.1"/>
    <property type="molecule type" value="Genomic_DNA"/>
</dbReference>
<evidence type="ECO:0008006" key="10">
    <source>
        <dbReference type="Google" id="ProtNLM"/>
    </source>
</evidence>
<name>A0A2K1P1E5_9BACT</name>
<comment type="similarity">
    <text evidence="2">Belongs to the CPA3 antiporters (TC 2.A.63) subunit E family.</text>
</comment>
<evidence type="ECO:0000313" key="8">
    <source>
        <dbReference type="EMBL" id="PNR96596.1"/>
    </source>
</evidence>
<feature type="transmembrane region" description="Helical" evidence="7">
    <location>
        <begin position="20"/>
        <end position="40"/>
    </location>
</feature>
<evidence type="ECO:0000256" key="3">
    <source>
        <dbReference type="ARBA" id="ARBA00022475"/>
    </source>
</evidence>
<reference evidence="8 9" key="1">
    <citation type="submission" date="2013-12" db="EMBL/GenBank/DDBJ databases">
        <title>Comparative genomics of Petrotoga isolates.</title>
        <authorList>
            <person name="Nesbo C.L."/>
            <person name="Charchuk R."/>
            <person name="Chow K."/>
        </authorList>
    </citation>
    <scope>NUCLEOTIDE SEQUENCE [LARGE SCALE GENOMIC DNA]</scope>
    <source>
        <strain evidence="8 9">DSM 13574</strain>
    </source>
</reference>
<evidence type="ECO:0000256" key="1">
    <source>
        <dbReference type="ARBA" id="ARBA00004651"/>
    </source>
</evidence>
<keyword evidence="4 7" id="KW-0812">Transmembrane</keyword>
<dbReference type="GO" id="GO:0008324">
    <property type="term" value="F:monoatomic cation transmembrane transporter activity"/>
    <property type="evidence" value="ECO:0007669"/>
    <property type="project" value="InterPro"/>
</dbReference>
<evidence type="ECO:0000256" key="6">
    <source>
        <dbReference type="ARBA" id="ARBA00023136"/>
    </source>
</evidence>
<keyword evidence="6 7" id="KW-0472">Membrane</keyword>
<dbReference type="InterPro" id="IPR002758">
    <property type="entry name" value="Cation_antiport_E"/>
</dbReference>
<keyword evidence="3" id="KW-1003">Cell membrane</keyword>
<dbReference type="OrthoDB" id="47211at2"/>
<dbReference type="GO" id="GO:0005886">
    <property type="term" value="C:plasma membrane"/>
    <property type="evidence" value="ECO:0007669"/>
    <property type="project" value="UniProtKB-SubCell"/>
</dbReference>
<evidence type="ECO:0000256" key="5">
    <source>
        <dbReference type="ARBA" id="ARBA00022989"/>
    </source>
</evidence>